<organism evidence="5 6">
    <name type="scientific">Mythimna separata</name>
    <name type="common">Oriental armyworm</name>
    <name type="synonym">Pseudaletia separata</name>
    <dbReference type="NCBI Taxonomy" id="271217"/>
    <lineage>
        <taxon>Eukaryota</taxon>
        <taxon>Metazoa</taxon>
        <taxon>Ecdysozoa</taxon>
        <taxon>Arthropoda</taxon>
        <taxon>Hexapoda</taxon>
        <taxon>Insecta</taxon>
        <taxon>Pterygota</taxon>
        <taxon>Neoptera</taxon>
        <taxon>Endopterygota</taxon>
        <taxon>Lepidoptera</taxon>
        <taxon>Glossata</taxon>
        <taxon>Ditrysia</taxon>
        <taxon>Noctuoidea</taxon>
        <taxon>Noctuidae</taxon>
        <taxon>Noctuinae</taxon>
        <taxon>Hadenini</taxon>
        <taxon>Mythimna</taxon>
    </lineage>
</organism>
<name>A0AAD7YYI3_MYTSE</name>
<dbReference type="AlphaFoldDB" id="A0AAD7YYI3"/>
<dbReference type="PROSITE" id="PS00233">
    <property type="entry name" value="CHIT_BIND_RR_1"/>
    <property type="match status" value="1"/>
</dbReference>
<reference evidence="5" key="1">
    <citation type="submission" date="2023-03" db="EMBL/GenBank/DDBJ databases">
        <title>Chromosome-level genomes of two armyworms, Mythimna separata and Mythimna loreyi, provide insights into the biosynthesis and reception of sex pheromones.</title>
        <authorList>
            <person name="Zhao H."/>
        </authorList>
    </citation>
    <scope>NUCLEOTIDE SEQUENCE</scope>
    <source>
        <strain evidence="5">BeijingLab</strain>
        <tissue evidence="5">Pupa</tissue>
    </source>
</reference>
<dbReference type="InterPro" id="IPR050468">
    <property type="entry name" value="Cuticle_Struct_Prot"/>
</dbReference>
<evidence type="ECO:0000256" key="3">
    <source>
        <dbReference type="PROSITE-ProRule" id="PRU00497"/>
    </source>
</evidence>
<keyword evidence="1 3" id="KW-0193">Cuticle</keyword>
<dbReference type="InterPro" id="IPR000618">
    <property type="entry name" value="Insect_cuticle"/>
</dbReference>
<evidence type="ECO:0000256" key="4">
    <source>
        <dbReference type="SAM" id="SignalP"/>
    </source>
</evidence>
<dbReference type="EMBL" id="JARGEI010000004">
    <property type="protein sequence ID" value="KAJ8732698.1"/>
    <property type="molecule type" value="Genomic_DNA"/>
</dbReference>
<dbReference type="PANTHER" id="PTHR10380:SF173">
    <property type="entry name" value="CUTICULAR PROTEIN 47EF, ISOFORM C-RELATED"/>
    <property type="match status" value="1"/>
</dbReference>
<evidence type="ECO:0000313" key="5">
    <source>
        <dbReference type="EMBL" id="KAJ8732698.1"/>
    </source>
</evidence>
<sequence length="118" mass="12352">MKLLVLCALVAVVGVVLAAPQNAEDVQLLRSDSDNDGLGNFNFLFEQSDGQRHNANGELRNAGAEDAFVAVRGSYTWIGPDGVNYTVNYVADENGYQPTIEQGPGGAVPSAVVASLLG</sequence>
<keyword evidence="2 4" id="KW-0732">Signal</keyword>
<dbReference type="GO" id="GO:0062129">
    <property type="term" value="C:chitin-based extracellular matrix"/>
    <property type="evidence" value="ECO:0007669"/>
    <property type="project" value="TreeGrafter"/>
</dbReference>
<evidence type="ECO:0000256" key="1">
    <source>
        <dbReference type="ARBA" id="ARBA00022460"/>
    </source>
</evidence>
<dbReference type="Pfam" id="PF00379">
    <property type="entry name" value="Chitin_bind_4"/>
    <property type="match status" value="1"/>
</dbReference>
<feature type="signal peptide" evidence="4">
    <location>
        <begin position="1"/>
        <end position="18"/>
    </location>
</feature>
<evidence type="ECO:0000256" key="2">
    <source>
        <dbReference type="ARBA" id="ARBA00022729"/>
    </source>
</evidence>
<comment type="caution">
    <text evidence="5">The sequence shown here is derived from an EMBL/GenBank/DDBJ whole genome shotgun (WGS) entry which is preliminary data.</text>
</comment>
<dbReference type="PRINTS" id="PR00947">
    <property type="entry name" value="CUTICLE"/>
</dbReference>
<feature type="chain" id="PRO_5042274413" evidence="4">
    <location>
        <begin position="19"/>
        <end position="118"/>
    </location>
</feature>
<evidence type="ECO:0000313" key="6">
    <source>
        <dbReference type="Proteomes" id="UP001231518"/>
    </source>
</evidence>
<protein>
    <submittedName>
        <fullName evidence="5">Uncharacterized protein</fullName>
    </submittedName>
</protein>
<keyword evidence="6" id="KW-1185">Reference proteome</keyword>
<accession>A0AAD7YYI3</accession>
<dbReference type="PANTHER" id="PTHR10380">
    <property type="entry name" value="CUTICLE PROTEIN"/>
    <property type="match status" value="1"/>
</dbReference>
<dbReference type="Proteomes" id="UP001231518">
    <property type="component" value="Chromosome 6"/>
</dbReference>
<dbReference type="GO" id="GO:0008010">
    <property type="term" value="F:structural constituent of chitin-based larval cuticle"/>
    <property type="evidence" value="ECO:0007669"/>
    <property type="project" value="TreeGrafter"/>
</dbReference>
<proteinExistence type="predicted"/>
<dbReference type="InterPro" id="IPR031311">
    <property type="entry name" value="CHIT_BIND_RR_consensus"/>
</dbReference>
<gene>
    <name evidence="5" type="ORF">PYW07_015297</name>
</gene>
<dbReference type="PROSITE" id="PS51155">
    <property type="entry name" value="CHIT_BIND_RR_2"/>
    <property type="match status" value="1"/>
</dbReference>